<name>A0AAN6RFC4_9PLEO</name>
<sequence>MKSSSLARPFWTALDELDIKTDQDIGPSASPVAPPETRTSNTFAIDPRLLSAPTAKSKARSQRQVDPYTTPQRVASLYSSERTPKRQVADSKTSAHKSRSAKVQVTIRASHGTQRIWYIGKSLLIRHSAKFRTECEDPSTISITICHDTFSDFQDFVDFVHSSIYSVNKRVPDYHPIGANLQAWFIGTKFEAHKYQTAALRELYTWIEPLARACSTTIAYTPIRTEDLEFVCLNLSDEDIVRTMIMDAFAAHCTQNDAIAVSATLLMPNKDTMREGAPSSSELPEFSPTPHVYWGEMAVKHKDFGRRIVDSQKVADRSRSDFLRPIEEYLAGCTVAVDKGSGKQKRAELVTPSLRPASRGGRSGDASTEFGGSYMRSPGQRRSSSVRDADGSEGSRSPSIDAETSEDEYMKEDGEKFGYI</sequence>
<dbReference type="AlphaFoldDB" id="A0AAN6RFC4"/>
<organism evidence="2 3">
    <name type="scientific">Pseudopithomyces chartarum</name>
    <dbReference type="NCBI Taxonomy" id="1892770"/>
    <lineage>
        <taxon>Eukaryota</taxon>
        <taxon>Fungi</taxon>
        <taxon>Dikarya</taxon>
        <taxon>Ascomycota</taxon>
        <taxon>Pezizomycotina</taxon>
        <taxon>Dothideomycetes</taxon>
        <taxon>Pleosporomycetidae</taxon>
        <taxon>Pleosporales</taxon>
        <taxon>Massarineae</taxon>
        <taxon>Didymosphaeriaceae</taxon>
        <taxon>Pseudopithomyces</taxon>
    </lineage>
</organism>
<feature type="compositionally biased region" description="Polar residues" evidence="1">
    <location>
        <begin position="62"/>
        <end position="81"/>
    </location>
</feature>
<evidence type="ECO:0000313" key="2">
    <source>
        <dbReference type="EMBL" id="KAK3203541.1"/>
    </source>
</evidence>
<proteinExistence type="predicted"/>
<feature type="region of interest" description="Disordered" evidence="1">
    <location>
        <begin position="341"/>
        <end position="420"/>
    </location>
</feature>
<dbReference type="EMBL" id="WVTA01000011">
    <property type="protein sequence ID" value="KAK3203541.1"/>
    <property type="molecule type" value="Genomic_DNA"/>
</dbReference>
<accession>A0AAN6RFC4</accession>
<reference evidence="2 3" key="1">
    <citation type="submission" date="2021-02" db="EMBL/GenBank/DDBJ databases">
        <title>Genome assembly of Pseudopithomyces chartarum.</title>
        <authorList>
            <person name="Jauregui R."/>
            <person name="Singh J."/>
            <person name="Voisey C."/>
        </authorList>
    </citation>
    <scope>NUCLEOTIDE SEQUENCE [LARGE SCALE GENOMIC DNA]</scope>
    <source>
        <strain evidence="2 3">AGR01</strain>
    </source>
</reference>
<keyword evidence="3" id="KW-1185">Reference proteome</keyword>
<comment type="caution">
    <text evidence="2">The sequence shown here is derived from an EMBL/GenBank/DDBJ whole genome shotgun (WGS) entry which is preliminary data.</text>
</comment>
<evidence type="ECO:0008006" key="4">
    <source>
        <dbReference type="Google" id="ProtNLM"/>
    </source>
</evidence>
<feature type="compositionally biased region" description="Basic and acidic residues" evidence="1">
    <location>
        <begin position="411"/>
        <end position="420"/>
    </location>
</feature>
<protein>
    <recommendedName>
        <fullName evidence="4">BTB domain-containing protein</fullName>
    </recommendedName>
</protein>
<evidence type="ECO:0000256" key="1">
    <source>
        <dbReference type="SAM" id="MobiDB-lite"/>
    </source>
</evidence>
<feature type="region of interest" description="Disordered" evidence="1">
    <location>
        <begin position="22"/>
        <end position="104"/>
    </location>
</feature>
<evidence type="ECO:0000313" key="3">
    <source>
        <dbReference type="Proteomes" id="UP001280581"/>
    </source>
</evidence>
<gene>
    <name evidence="2" type="ORF">GRF29_112g1599279</name>
</gene>
<dbReference type="Proteomes" id="UP001280581">
    <property type="component" value="Unassembled WGS sequence"/>
</dbReference>